<dbReference type="InterPro" id="IPR046342">
    <property type="entry name" value="CBS_dom_sf"/>
</dbReference>
<proteinExistence type="predicted"/>
<accession>A0A7J3SM08</accession>
<dbReference type="SUPFAM" id="SSF54631">
    <property type="entry name" value="CBS-domain pair"/>
    <property type="match status" value="2"/>
</dbReference>
<protein>
    <submittedName>
        <fullName evidence="4">CBS domain-containing protein</fullName>
    </submittedName>
</protein>
<dbReference type="InterPro" id="IPR000644">
    <property type="entry name" value="CBS_dom"/>
</dbReference>
<organism evidence="4">
    <name type="scientific">Fervidicoccus fontis</name>
    <dbReference type="NCBI Taxonomy" id="683846"/>
    <lineage>
        <taxon>Archaea</taxon>
        <taxon>Thermoproteota</taxon>
        <taxon>Thermoprotei</taxon>
        <taxon>Fervidicoccales</taxon>
        <taxon>Fervidicoccaceae</taxon>
        <taxon>Fervidicoccus</taxon>
    </lineage>
</organism>
<evidence type="ECO:0000256" key="1">
    <source>
        <dbReference type="ARBA" id="ARBA00023122"/>
    </source>
</evidence>
<dbReference type="AlphaFoldDB" id="A0A7J3SM08"/>
<comment type="caution">
    <text evidence="4">The sequence shown here is derived from an EMBL/GenBank/DDBJ whole genome shotgun (WGS) entry which is preliminary data.</text>
</comment>
<dbReference type="EMBL" id="DTLS01000154">
    <property type="protein sequence ID" value="HGZ60606.1"/>
    <property type="molecule type" value="Genomic_DNA"/>
</dbReference>
<feature type="domain" description="CBS" evidence="3">
    <location>
        <begin position="13"/>
        <end position="68"/>
    </location>
</feature>
<dbReference type="PANTHER" id="PTHR43080">
    <property type="entry name" value="CBS DOMAIN-CONTAINING PROTEIN CBSX3, MITOCHONDRIAL"/>
    <property type="match status" value="1"/>
</dbReference>
<dbReference type="InterPro" id="IPR051257">
    <property type="entry name" value="Diverse_CBS-Domain"/>
</dbReference>
<dbReference type="PROSITE" id="PS51371">
    <property type="entry name" value="CBS"/>
    <property type="match status" value="4"/>
</dbReference>
<evidence type="ECO:0000256" key="2">
    <source>
        <dbReference type="PROSITE-ProRule" id="PRU00703"/>
    </source>
</evidence>
<dbReference type="PANTHER" id="PTHR43080:SF29">
    <property type="entry name" value="OS02G0818000 PROTEIN"/>
    <property type="match status" value="1"/>
</dbReference>
<feature type="domain" description="CBS" evidence="3">
    <location>
        <begin position="142"/>
        <end position="199"/>
    </location>
</feature>
<feature type="domain" description="CBS" evidence="3">
    <location>
        <begin position="81"/>
        <end position="136"/>
    </location>
</feature>
<feature type="domain" description="CBS" evidence="3">
    <location>
        <begin position="218"/>
        <end position="273"/>
    </location>
</feature>
<name>A0A7J3SM08_9CREN</name>
<dbReference type="Gene3D" id="3.10.580.10">
    <property type="entry name" value="CBS-domain"/>
    <property type="match status" value="2"/>
</dbReference>
<dbReference type="SMART" id="SM00116">
    <property type="entry name" value="CBS"/>
    <property type="match status" value="4"/>
</dbReference>
<evidence type="ECO:0000313" key="4">
    <source>
        <dbReference type="EMBL" id="HGZ60606.1"/>
    </source>
</evidence>
<evidence type="ECO:0000259" key="3">
    <source>
        <dbReference type="PROSITE" id="PS51371"/>
    </source>
</evidence>
<keyword evidence="1 2" id="KW-0129">CBS domain</keyword>
<sequence length="273" mass="30689">MEKRSLKPAIDFAERDFPFTDKDDTLSHAFKLMEKYRSDRVLVTDDKIFVGIMTKRDILGKLMVERTRRVSASTLHVSSFMVHPLYMATNDITLAEAANLMTSRGIGSLPLGREDEIVALLHKIDFAKAFIDKSELTANDVMTPLPKVSHIGDRLVKLREEFLKNNIVLLPVIDSNNGKIIGIVTVSEIADALFVYHDSVSESSRKRVKREIYVEDIMFRPPLLVEPEDPLEKAAKLMIENRKPGVVVVSKEKGILGLITAENLLSQVSTTKL</sequence>
<gene>
    <name evidence="4" type="ORF">ENW83_05340</name>
</gene>
<reference evidence="4" key="1">
    <citation type="journal article" date="2020" name="mSystems">
        <title>Genome- and Community-Level Interaction Insights into Carbon Utilization and Element Cycling Functions of Hydrothermarchaeota in Hydrothermal Sediment.</title>
        <authorList>
            <person name="Zhou Z."/>
            <person name="Liu Y."/>
            <person name="Xu W."/>
            <person name="Pan J."/>
            <person name="Luo Z.H."/>
            <person name="Li M."/>
        </authorList>
    </citation>
    <scope>NUCLEOTIDE SEQUENCE [LARGE SCALE GENOMIC DNA]</scope>
    <source>
        <strain evidence="4">SpSt-885</strain>
    </source>
</reference>
<dbReference type="Pfam" id="PF00571">
    <property type="entry name" value="CBS"/>
    <property type="match status" value="4"/>
</dbReference>